<keyword evidence="6 9" id="KW-1133">Transmembrane helix</keyword>
<dbReference type="InterPro" id="IPR045861">
    <property type="entry name" value="CorA_cytoplasmic_dom"/>
</dbReference>
<feature type="transmembrane region" description="Helical" evidence="9">
    <location>
        <begin position="498"/>
        <end position="517"/>
    </location>
</feature>
<evidence type="ECO:0000313" key="11">
    <source>
        <dbReference type="Proteomes" id="UP000019384"/>
    </source>
</evidence>
<proteinExistence type="inferred from homology"/>
<dbReference type="HOGENOM" id="CLU_015119_2_1_1"/>
<protein>
    <recommendedName>
        <fullName evidence="12">Magnesium transport protein CorA</fullName>
    </recommendedName>
</protein>
<dbReference type="InterPro" id="IPR045863">
    <property type="entry name" value="CorA_TM1_TM2"/>
</dbReference>
<keyword evidence="11" id="KW-1185">Reference proteome</keyword>
<dbReference type="GO" id="GO:0050897">
    <property type="term" value="F:cobalt ion binding"/>
    <property type="evidence" value="ECO:0007669"/>
    <property type="project" value="TreeGrafter"/>
</dbReference>
<dbReference type="EMBL" id="HG793126">
    <property type="protein sequence ID" value="CDK25804.1"/>
    <property type="molecule type" value="Genomic_DNA"/>
</dbReference>
<comment type="similarity">
    <text evidence="2">Belongs to the CorA metal ion transporter (MIT) (TC 1.A.35) family.</text>
</comment>
<dbReference type="Pfam" id="PF01544">
    <property type="entry name" value="CorA"/>
    <property type="match status" value="1"/>
</dbReference>
<dbReference type="GO" id="GO:0015095">
    <property type="term" value="F:magnesium ion transmembrane transporter activity"/>
    <property type="evidence" value="ECO:0007669"/>
    <property type="project" value="TreeGrafter"/>
</dbReference>
<evidence type="ECO:0000256" key="7">
    <source>
        <dbReference type="ARBA" id="ARBA00023136"/>
    </source>
</evidence>
<reference evidence="10" key="2">
    <citation type="submission" date="2014-02" db="EMBL/GenBank/DDBJ databases">
        <title>Complete DNA sequence of /Kuraishia capsulata/ illustrates novel genomic features among budding yeasts (/Saccharomycotina/).</title>
        <authorList>
            <person name="Morales L."/>
            <person name="Noel B."/>
            <person name="Porcel B."/>
            <person name="Marcet-Houben M."/>
            <person name="Hullo M-F."/>
            <person name="Sacerdot C."/>
            <person name="Tekaia F."/>
            <person name="Leh-Louis V."/>
            <person name="Despons L."/>
            <person name="Khanna V."/>
            <person name="Aury J-M."/>
            <person name="Barbe V."/>
            <person name="Couloux A."/>
            <person name="Labadie K."/>
            <person name="Pelletier E."/>
            <person name="Souciet J-L."/>
            <person name="Boekhout T."/>
            <person name="Gabaldon T."/>
            <person name="Wincker P."/>
            <person name="Dujon B."/>
        </authorList>
    </citation>
    <scope>NUCLEOTIDE SEQUENCE</scope>
    <source>
        <strain evidence="10">CBS 1993</strain>
    </source>
</reference>
<reference evidence="10" key="1">
    <citation type="submission" date="2013-12" db="EMBL/GenBank/DDBJ databases">
        <authorList>
            <person name="Genoscope - CEA"/>
        </authorList>
    </citation>
    <scope>NUCLEOTIDE SEQUENCE</scope>
    <source>
        <strain evidence="10">CBS 1993</strain>
    </source>
</reference>
<feature type="transmembrane region" description="Helical" evidence="9">
    <location>
        <begin position="537"/>
        <end position="556"/>
    </location>
</feature>
<gene>
    <name evidence="10" type="ORF">KUCA_T00001774001</name>
</gene>
<dbReference type="GeneID" id="34519203"/>
<dbReference type="SUPFAM" id="SSF144083">
    <property type="entry name" value="Magnesium transport protein CorA, transmembrane region"/>
    <property type="match status" value="1"/>
</dbReference>
<evidence type="ECO:0000256" key="6">
    <source>
        <dbReference type="ARBA" id="ARBA00022989"/>
    </source>
</evidence>
<dbReference type="AlphaFoldDB" id="W6MHN0"/>
<evidence type="ECO:0000256" key="9">
    <source>
        <dbReference type="SAM" id="Phobius"/>
    </source>
</evidence>
<dbReference type="RefSeq" id="XP_022457815.1">
    <property type="nucleotide sequence ID" value="XM_022603989.1"/>
</dbReference>
<evidence type="ECO:0008006" key="12">
    <source>
        <dbReference type="Google" id="ProtNLM"/>
    </source>
</evidence>
<keyword evidence="7 9" id="KW-0472">Membrane</keyword>
<dbReference type="PANTHER" id="PTHR46494">
    <property type="entry name" value="CORA FAMILY METAL ION TRANSPORTER (EUROFUNG)"/>
    <property type="match status" value="1"/>
</dbReference>
<evidence type="ECO:0000256" key="4">
    <source>
        <dbReference type="ARBA" id="ARBA00022475"/>
    </source>
</evidence>
<dbReference type="Gene3D" id="1.20.58.340">
    <property type="entry name" value="Magnesium transport protein CorA, transmembrane region"/>
    <property type="match status" value="2"/>
</dbReference>
<dbReference type="GO" id="GO:0000287">
    <property type="term" value="F:magnesium ion binding"/>
    <property type="evidence" value="ECO:0007669"/>
    <property type="project" value="TreeGrafter"/>
</dbReference>
<dbReference type="PANTHER" id="PTHR46494:SF1">
    <property type="entry name" value="CORA FAMILY METAL ION TRANSPORTER (EUROFUNG)"/>
    <property type="match status" value="1"/>
</dbReference>
<comment type="subcellular location">
    <subcellularLocation>
        <location evidence="1">Cell membrane</location>
        <topology evidence="1">Multi-pass membrane protein</topology>
    </subcellularLocation>
</comment>
<organism evidence="10 11">
    <name type="scientific">Kuraishia capsulata CBS 1993</name>
    <dbReference type="NCBI Taxonomy" id="1382522"/>
    <lineage>
        <taxon>Eukaryota</taxon>
        <taxon>Fungi</taxon>
        <taxon>Dikarya</taxon>
        <taxon>Ascomycota</taxon>
        <taxon>Saccharomycotina</taxon>
        <taxon>Pichiomycetes</taxon>
        <taxon>Pichiales</taxon>
        <taxon>Pichiaceae</taxon>
        <taxon>Kuraishia</taxon>
    </lineage>
</organism>
<accession>W6MHN0</accession>
<dbReference type="Gene3D" id="3.30.460.20">
    <property type="entry name" value="CorA soluble domain-like"/>
    <property type="match status" value="1"/>
</dbReference>
<dbReference type="SUPFAM" id="SSF143865">
    <property type="entry name" value="CorA soluble domain-like"/>
    <property type="match status" value="1"/>
</dbReference>
<evidence type="ECO:0000256" key="3">
    <source>
        <dbReference type="ARBA" id="ARBA00022448"/>
    </source>
</evidence>
<dbReference type="InterPro" id="IPR002523">
    <property type="entry name" value="MgTranspt_CorA/ZnTranspt_ZntB"/>
</dbReference>
<evidence type="ECO:0000256" key="1">
    <source>
        <dbReference type="ARBA" id="ARBA00004651"/>
    </source>
</evidence>
<evidence type="ECO:0000313" key="10">
    <source>
        <dbReference type="EMBL" id="CDK25804.1"/>
    </source>
</evidence>
<sequence>MEKVYDSGDPDLPDLPRLDSLESQYTYDDYNFTESSSDDDDTQASVRDQPIDIENEPRNKRKPSVSTHDFWKSYTPRPIKPERIGEESQPDGTNHVRNKRHRQYFDSKTSSSAARQRADWEPGIDVTTTDVFMKSLGSAITVTDYSKERYRIEHLEIVNESHTAFNPMQTETMLKRKTKLKKILEAPPDWSKVRWINVNGLAWDAISVISQHYNLHRLSIEDMVDIPQRTKVDIYPDHMFCCLPLLKLIKLEKPGLNTKSKKEDPPKEQHLSKNSELSLNEQISQFEMRKLTQQSMPFVTNRKREFIEYHRPLSYRKLAVGIEQVSIFITESGSVISFFEHSANDIERAIFNRLSQGSTILRDSCDPSNLLQAILDAIVDLIYPVITAYNRRLSELEMNIMLNPTISHTQELHLMIGELAMLRSEISPTTALVNQLKDQSTKHSKFMSPESGLYFSDVVDHTISFVDNIDLMRNTVENLIAFIFNILSVETNTSMQQLAVITLIFLPLSFLTGYYGMNFESFSDLKKDVSYYWKISVPFGVGLTLIMMRSYCYKFYRKMKHKFKLKYMRPKRD</sequence>
<keyword evidence="4" id="KW-1003">Cell membrane</keyword>
<dbReference type="STRING" id="1382522.W6MHN0"/>
<dbReference type="Proteomes" id="UP000019384">
    <property type="component" value="Unassembled WGS sequence"/>
</dbReference>
<name>W6MHN0_9ASCO</name>
<feature type="region of interest" description="Disordered" evidence="8">
    <location>
        <begin position="1"/>
        <end position="117"/>
    </location>
</feature>
<evidence type="ECO:0000256" key="2">
    <source>
        <dbReference type="ARBA" id="ARBA00009765"/>
    </source>
</evidence>
<keyword evidence="5 9" id="KW-0812">Transmembrane</keyword>
<dbReference type="GO" id="GO:0005886">
    <property type="term" value="C:plasma membrane"/>
    <property type="evidence" value="ECO:0007669"/>
    <property type="project" value="UniProtKB-SubCell"/>
</dbReference>
<evidence type="ECO:0000256" key="8">
    <source>
        <dbReference type="SAM" id="MobiDB-lite"/>
    </source>
</evidence>
<dbReference type="OrthoDB" id="165352at2759"/>
<evidence type="ECO:0000256" key="5">
    <source>
        <dbReference type="ARBA" id="ARBA00022692"/>
    </source>
</evidence>
<keyword evidence="3" id="KW-0813">Transport</keyword>
<dbReference type="GO" id="GO:0015087">
    <property type="term" value="F:cobalt ion transmembrane transporter activity"/>
    <property type="evidence" value="ECO:0007669"/>
    <property type="project" value="TreeGrafter"/>
</dbReference>